<dbReference type="Proteomes" id="UP000449547">
    <property type="component" value="Unassembled WGS sequence"/>
</dbReference>
<dbReference type="OrthoDB" id="515401at2759"/>
<dbReference type="PROSITE" id="PS50114">
    <property type="entry name" value="GATA_ZN_FINGER_2"/>
    <property type="match status" value="1"/>
</dbReference>
<dbReference type="PRINTS" id="PR00619">
    <property type="entry name" value="GATAZNFINGER"/>
</dbReference>
<dbReference type="RefSeq" id="XP_034011051.1">
    <property type="nucleotide sequence ID" value="XM_034157033.1"/>
</dbReference>
<dbReference type="VEuPathDB" id="FungiDB:DIURU_004188"/>
<feature type="domain" description="GATA-type" evidence="8">
    <location>
        <begin position="229"/>
        <end position="282"/>
    </location>
</feature>
<comment type="caution">
    <text evidence="9">The sequence shown here is derived from an EMBL/GenBank/DDBJ whole genome shotgun (WGS) entry which is preliminary data.</text>
</comment>
<dbReference type="Gene3D" id="3.30.50.10">
    <property type="entry name" value="Erythroid Transcription Factor GATA-1, subunit A"/>
    <property type="match status" value="1"/>
</dbReference>
<dbReference type="EMBL" id="SWFT01000121">
    <property type="protein sequence ID" value="KAA8899705.1"/>
    <property type="molecule type" value="Genomic_DNA"/>
</dbReference>
<dbReference type="PROSITE" id="PS00344">
    <property type="entry name" value="GATA_ZN_FINGER_1"/>
    <property type="match status" value="1"/>
</dbReference>
<keyword evidence="2" id="KW-0479">Metal-binding</keyword>
<evidence type="ECO:0000259" key="8">
    <source>
        <dbReference type="PROSITE" id="PS50114"/>
    </source>
</evidence>
<comment type="subcellular location">
    <subcellularLocation>
        <location evidence="1">Nucleus</location>
    </subcellularLocation>
</comment>
<dbReference type="Pfam" id="PF00320">
    <property type="entry name" value="GATA"/>
    <property type="match status" value="1"/>
</dbReference>
<feature type="compositionally biased region" description="Polar residues" evidence="7">
    <location>
        <begin position="234"/>
        <end position="243"/>
    </location>
</feature>
<evidence type="ECO:0000313" key="10">
    <source>
        <dbReference type="Proteomes" id="UP000449547"/>
    </source>
</evidence>
<evidence type="ECO:0000256" key="3">
    <source>
        <dbReference type="ARBA" id="ARBA00022771"/>
    </source>
</evidence>
<evidence type="ECO:0000313" key="9">
    <source>
        <dbReference type="EMBL" id="KAA8899705.1"/>
    </source>
</evidence>
<dbReference type="GeneID" id="54782839"/>
<name>A0A642UIJ0_DIURU</name>
<feature type="region of interest" description="Disordered" evidence="7">
    <location>
        <begin position="214"/>
        <end position="243"/>
    </location>
</feature>
<dbReference type="GO" id="GO:0005634">
    <property type="term" value="C:nucleus"/>
    <property type="evidence" value="ECO:0007669"/>
    <property type="project" value="UniProtKB-SubCell"/>
</dbReference>
<dbReference type="GO" id="GO:0000981">
    <property type="term" value="F:DNA-binding transcription factor activity, RNA polymerase II-specific"/>
    <property type="evidence" value="ECO:0007669"/>
    <property type="project" value="TreeGrafter"/>
</dbReference>
<dbReference type="GO" id="GO:0000122">
    <property type="term" value="P:negative regulation of transcription by RNA polymerase II"/>
    <property type="evidence" value="ECO:0007669"/>
    <property type="project" value="TreeGrafter"/>
</dbReference>
<dbReference type="InterPro" id="IPR013088">
    <property type="entry name" value="Znf_NHR/GATA"/>
</dbReference>
<sequence length="305" mass="33820">MNQSVDDVWKVYRVARHCAHHRPRIENIARRLMYLKQKDYTPVAVAPLPAVAATVDPPGCERRGASWEYNGGDHHPDTDLQQMGEVCLPQFSFYDHPSTSTTPSADDDRYHMPTTFPPPRAPQMAYPNPFAPPTPPAPIHPQTQPPQVPHRYGVYDHFNNGAMFGNNGTVNPTASAHALLAHPDPQFEFGDVDSSFTTPLPSYVSLTELGAMSEAAPAKDKPRSSAKKLKPPTECSNCGTTKTPLWRRSPQGEPLCNACGLFLKLHGVVRPLSLKTDVIKKRQRRKDSVSKSKSASNLKDLEWLI</sequence>
<dbReference type="GO" id="GO:0000978">
    <property type="term" value="F:RNA polymerase II cis-regulatory region sequence-specific DNA binding"/>
    <property type="evidence" value="ECO:0007669"/>
    <property type="project" value="TreeGrafter"/>
</dbReference>
<evidence type="ECO:0000256" key="5">
    <source>
        <dbReference type="ARBA" id="ARBA00023242"/>
    </source>
</evidence>
<evidence type="ECO:0000256" key="7">
    <source>
        <dbReference type="SAM" id="MobiDB-lite"/>
    </source>
</evidence>
<dbReference type="GO" id="GO:0045944">
    <property type="term" value="P:positive regulation of transcription by RNA polymerase II"/>
    <property type="evidence" value="ECO:0007669"/>
    <property type="project" value="TreeGrafter"/>
</dbReference>
<reference evidence="9 10" key="1">
    <citation type="submission" date="2019-07" db="EMBL/GenBank/DDBJ databases">
        <title>Genome assembly of two rare yeast pathogens: Diutina rugosa and Trichomonascus ciferrii.</title>
        <authorList>
            <person name="Mixao V."/>
            <person name="Saus E."/>
            <person name="Hansen A."/>
            <person name="Lass-Flor C."/>
            <person name="Gabaldon T."/>
        </authorList>
    </citation>
    <scope>NUCLEOTIDE SEQUENCE [LARGE SCALE GENOMIC DNA]</scope>
    <source>
        <strain evidence="9 10">CBS 613</strain>
    </source>
</reference>
<dbReference type="AlphaFoldDB" id="A0A642UIJ0"/>
<protein>
    <recommendedName>
        <fullName evidence="8">GATA-type domain-containing protein</fullName>
    </recommendedName>
</protein>
<evidence type="ECO:0000256" key="6">
    <source>
        <dbReference type="PROSITE-ProRule" id="PRU00094"/>
    </source>
</evidence>
<gene>
    <name evidence="9" type="ORF">DIURU_004188</name>
</gene>
<evidence type="ECO:0000256" key="2">
    <source>
        <dbReference type="ARBA" id="ARBA00022723"/>
    </source>
</evidence>
<dbReference type="FunFam" id="3.30.50.10:FF:000007">
    <property type="entry name" value="Nitrogen regulatory AreA, N-terminal"/>
    <property type="match status" value="1"/>
</dbReference>
<keyword evidence="4" id="KW-0862">Zinc</keyword>
<keyword evidence="3 6" id="KW-0863">Zinc-finger</keyword>
<evidence type="ECO:0000256" key="1">
    <source>
        <dbReference type="ARBA" id="ARBA00004123"/>
    </source>
</evidence>
<dbReference type="PANTHER" id="PTHR10071:SF281">
    <property type="entry name" value="BOX A-BINDING FACTOR-RELATED"/>
    <property type="match status" value="1"/>
</dbReference>
<accession>A0A642UIJ0</accession>
<keyword evidence="10" id="KW-1185">Reference proteome</keyword>
<dbReference type="SUPFAM" id="SSF57716">
    <property type="entry name" value="Glucocorticoid receptor-like (DNA-binding domain)"/>
    <property type="match status" value="1"/>
</dbReference>
<dbReference type="CDD" id="cd00202">
    <property type="entry name" value="ZnF_GATA"/>
    <property type="match status" value="1"/>
</dbReference>
<dbReference type="SMART" id="SM00401">
    <property type="entry name" value="ZnF_GATA"/>
    <property type="match status" value="1"/>
</dbReference>
<dbReference type="InterPro" id="IPR000679">
    <property type="entry name" value="Znf_GATA"/>
</dbReference>
<keyword evidence="5" id="KW-0539">Nucleus</keyword>
<dbReference type="PANTHER" id="PTHR10071">
    <property type="entry name" value="TRANSCRIPTION FACTOR GATA FAMILY MEMBER"/>
    <property type="match status" value="1"/>
</dbReference>
<organism evidence="9 10">
    <name type="scientific">Diutina rugosa</name>
    <name type="common">Yeast</name>
    <name type="synonym">Candida rugosa</name>
    <dbReference type="NCBI Taxonomy" id="5481"/>
    <lineage>
        <taxon>Eukaryota</taxon>
        <taxon>Fungi</taxon>
        <taxon>Dikarya</taxon>
        <taxon>Ascomycota</taxon>
        <taxon>Saccharomycotina</taxon>
        <taxon>Pichiomycetes</taxon>
        <taxon>Debaryomycetaceae</taxon>
        <taxon>Diutina</taxon>
    </lineage>
</organism>
<proteinExistence type="predicted"/>
<dbReference type="GO" id="GO:0008270">
    <property type="term" value="F:zinc ion binding"/>
    <property type="evidence" value="ECO:0007669"/>
    <property type="project" value="UniProtKB-KW"/>
</dbReference>
<dbReference type="InterPro" id="IPR039355">
    <property type="entry name" value="Transcription_factor_GATA"/>
</dbReference>
<evidence type="ECO:0000256" key="4">
    <source>
        <dbReference type="ARBA" id="ARBA00022833"/>
    </source>
</evidence>